<evidence type="ECO:0000256" key="6">
    <source>
        <dbReference type="SAM" id="MobiDB-lite"/>
    </source>
</evidence>
<evidence type="ECO:0000256" key="5">
    <source>
        <dbReference type="PROSITE-ProRule" id="PRU00047"/>
    </source>
</evidence>
<dbReference type="GO" id="GO:0140662">
    <property type="term" value="F:ATP-dependent protein folding chaperone"/>
    <property type="evidence" value="ECO:0007669"/>
    <property type="project" value="InterPro"/>
</dbReference>
<evidence type="ECO:0000256" key="1">
    <source>
        <dbReference type="ARBA" id="ARBA00006607"/>
    </source>
</evidence>
<dbReference type="GO" id="GO:0003676">
    <property type="term" value="F:nucleic acid binding"/>
    <property type="evidence" value="ECO:0007669"/>
    <property type="project" value="InterPro"/>
</dbReference>
<dbReference type="AlphaFoldDB" id="A0A7J7P943"/>
<dbReference type="EMBL" id="JACGCM010000155">
    <property type="protein sequence ID" value="KAF6175708.1"/>
    <property type="molecule type" value="Genomic_DNA"/>
</dbReference>
<evidence type="ECO:0000313" key="8">
    <source>
        <dbReference type="EMBL" id="KAF6175708.1"/>
    </source>
</evidence>
<evidence type="ECO:0000259" key="7">
    <source>
        <dbReference type="PROSITE" id="PS50158"/>
    </source>
</evidence>
<organism evidence="8 9">
    <name type="scientific">Kingdonia uniflora</name>
    <dbReference type="NCBI Taxonomy" id="39325"/>
    <lineage>
        <taxon>Eukaryota</taxon>
        <taxon>Viridiplantae</taxon>
        <taxon>Streptophyta</taxon>
        <taxon>Embryophyta</taxon>
        <taxon>Tracheophyta</taxon>
        <taxon>Spermatophyta</taxon>
        <taxon>Magnoliopsida</taxon>
        <taxon>Ranunculales</taxon>
        <taxon>Circaeasteraceae</taxon>
        <taxon>Kingdonia</taxon>
    </lineage>
</organism>
<comment type="similarity">
    <text evidence="1">Belongs to the chaperonin (HSP60) family.</text>
</comment>
<proteinExistence type="inferred from homology"/>
<dbReference type="InterPro" id="IPR001844">
    <property type="entry name" value="Cpn60/GroEL"/>
</dbReference>
<dbReference type="PRINTS" id="PR00304">
    <property type="entry name" value="TCOMPLEXTCP1"/>
</dbReference>
<accession>A0A7J7P943</accession>
<dbReference type="GO" id="GO:0042026">
    <property type="term" value="P:protein refolding"/>
    <property type="evidence" value="ECO:0007669"/>
    <property type="project" value="InterPro"/>
</dbReference>
<dbReference type="GO" id="GO:0008270">
    <property type="term" value="F:zinc ion binding"/>
    <property type="evidence" value="ECO:0007669"/>
    <property type="project" value="UniProtKB-KW"/>
</dbReference>
<gene>
    <name evidence="8" type="ORF">GIB67_022710</name>
</gene>
<keyword evidence="4" id="KW-0143">Chaperone</keyword>
<dbReference type="InterPro" id="IPR017998">
    <property type="entry name" value="Chaperone_TCP-1"/>
</dbReference>
<dbReference type="InterPro" id="IPR027413">
    <property type="entry name" value="GROEL-like_equatorial_sf"/>
</dbReference>
<dbReference type="PROSITE" id="PS50158">
    <property type="entry name" value="ZF_CCHC"/>
    <property type="match status" value="1"/>
</dbReference>
<dbReference type="Gene3D" id="1.10.560.10">
    <property type="entry name" value="GroEL-like equatorial domain"/>
    <property type="match status" value="1"/>
</dbReference>
<feature type="domain" description="CCHC-type" evidence="7">
    <location>
        <begin position="269"/>
        <end position="283"/>
    </location>
</feature>
<keyword evidence="9" id="KW-1185">Reference proteome</keyword>
<sequence length="494" mass="55716">MASTLTTISSVGFVAAPSSTIVDKKLANTSLSSFGSISSISYKGRRQNAASQRRCLLKVRVTKELHFNKNGPATKKLQMTYIKCFIDDLVGVTLGPKGRNVVLESKYGSPKIINDGVTVAKELRLWNGMATVLMSLMVYCIVQGQYWNPHPGRTSLQRLLEPESPGVPSQRFHRSKQQAPKKAAPQCMKEWFQGPKSRLERLRESDLIDIPIHFEVGESTQLEIPISIDTRDRTILTRRELFPAEESLEIGKNKISVKTPIFHTEMQACAACDDVGHYTQDCPLIHEIRETRKDQQNTPYVPPQNRKPSSDDGIQALLQSNNQLMQQFMQMNQQSMSRIETSIAQLASGLNTIEKGAFPSQAQPNFKDQTESLHCDQANVVITLRSEKTVDNKVWMPEEKSRESPNPSTKKVVEGGKLICKETLFVEEETGQVSLSHMELIYQISANTGMYCSKDELLEKDVELSNTRVPHGEVTILEDNSWRLQIYVHSWHRL</sequence>
<keyword evidence="5" id="KW-0862">Zinc</keyword>
<keyword evidence="5" id="KW-0863">Zinc-finger</keyword>
<keyword evidence="5" id="KW-0479">Metal-binding</keyword>
<dbReference type="SUPFAM" id="SSF48592">
    <property type="entry name" value="GroEL equatorial domain-like"/>
    <property type="match status" value="1"/>
</dbReference>
<evidence type="ECO:0000256" key="4">
    <source>
        <dbReference type="ARBA" id="ARBA00023186"/>
    </source>
</evidence>
<evidence type="ECO:0000256" key="2">
    <source>
        <dbReference type="ARBA" id="ARBA00022741"/>
    </source>
</evidence>
<comment type="caution">
    <text evidence="8">The sequence shown here is derived from an EMBL/GenBank/DDBJ whole genome shotgun (WGS) entry which is preliminary data.</text>
</comment>
<dbReference type="PANTHER" id="PTHR45633">
    <property type="entry name" value="60 KDA HEAT SHOCK PROTEIN, MITOCHONDRIAL"/>
    <property type="match status" value="1"/>
</dbReference>
<keyword evidence="2" id="KW-0547">Nucleotide-binding</keyword>
<evidence type="ECO:0000256" key="3">
    <source>
        <dbReference type="ARBA" id="ARBA00022840"/>
    </source>
</evidence>
<reference evidence="8 9" key="1">
    <citation type="journal article" date="2020" name="IScience">
        <title>Genome Sequencing of the Endangered Kingdonia uniflora (Circaeasteraceae, Ranunculales) Reveals Potential Mechanisms of Evolutionary Specialization.</title>
        <authorList>
            <person name="Sun Y."/>
            <person name="Deng T."/>
            <person name="Zhang A."/>
            <person name="Moore M.J."/>
            <person name="Landis J.B."/>
            <person name="Lin N."/>
            <person name="Zhang H."/>
            <person name="Zhang X."/>
            <person name="Huang J."/>
            <person name="Zhang X."/>
            <person name="Sun H."/>
            <person name="Wang H."/>
        </authorList>
    </citation>
    <scope>NUCLEOTIDE SEQUENCE [LARGE SCALE GENOMIC DNA]</scope>
    <source>
        <strain evidence="8">TB1705</strain>
        <tissue evidence="8">Leaf</tissue>
    </source>
</reference>
<dbReference type="GO" id="GO:0005524">
    <property type="term" value="F:ATP binding"/>
    <property type="evidence" value="ECO:0007669"/>
    <property type="project" value="UniProtKB-KW"/>
</dbReference>
<protein>
    <recommendedName>
        <fullName evidence="7">CCHC-type domain-containing protein</fullName>
    </recommendedName>
</protein>
<dbReference type="InterPro" id="IPR001878">
    <property type="entry name" value="Znf_CCHC"/>
</dbReference>
<evidence type="ECO:0000313" key="9">
    <source>
        <dbReference type="Proteomes" id="UP000541444"/>
    </source>
</evidence>
<keyword evidence="3" id="KW-0067">ATP-binding</keyword>
<name>A0A7J7P943_9MAGN</name>
<dbReference type="Proteomes" id="UP000541444">
    <property type="component" value="Unassembled WGS sequence"/>
</dbReference>
<feature type="region of interest" description="Disordered" evidence="6">
    <location>
        <begin position="161"/>
        <end position="184"/>
    </location>
</feature>